<evidence type="ECO:0000256" key="10">
    <source>
        <dbReference type="RuleBase" id="RU362131"/>
    </source>
</evidence>
<evidence type="ECO:0000256" key="5">
    <source>
        <dbReference type="ARBA" id="ARBA00022801"/>
    </source>
</evidence>
<dbReference type="Proteomes" id="UP000663879">
    <property type="component" value="Unassembled WGS sequence"/>
</dbReference>
<proteinExistence type="inferred from homology"/>
<evidence type="ECO:0000256" key="1">
    <source>
        <dbReference type="ARBA" id="ARBA00000493"/>
    </source>
</evidence>
<keyword evidence="8" id="KW-0464">Manganese</keyword>
<evidence type="ECO:0000313" key="14">
    <source>
        <dbReference type="Proteomes" id="UP000663879"/>
    </source>
</evidence>
<dbReference type="InterPro" id="IPR020848">
    <property type="entry name" value="AP_endonuclease_F1_CS"/>
</dbReference>
<keyword evidence="6 8" id="KW-0460">Magnesium</keyword>
<comment type="similarity">
    <text evidence="3 10">Belongs to the DNA repair enzymes AP/ExoA family.</text>
</comment>
<keyword evidence="4 8" id="KW-0479">Metal-binding</keyword>
<keyword evidence="10" id="KW-0227">DNA damage</keyword>
<dbReference type="InterPro" id="IPR004808">
    <property type="entry name" value="AP_endonuc_1"/>
</dbReference>
<evidence type="ECO:0000256" key="7">
    <source>
        <dbReference type="PIRSR" id="PIRSR604808-1"/>
    </source>
</evidence>
<feature type="compositionally biased region" description="Acidic residues" evidence="11">
    <location>
        <begin position="90"/>
        <end position="102"/>
    </location>
</feature>
<gene>
    <name evidence="13" type="ORF">OXX778_LOCUS3829</name>
</gene>
<dbReference type="InterPro" id="IPR036691">
    <property type="entry name" value="Endo/exonu/phosph_ase_sf"/>
</dbReference>
<dbReference type="GO" id="GO:0008081">
    <property type="term" value="F:phosphoric diester hydrolase activity"/>
    <property type="evidence" value="ECO:0007669"/>
    <property type="project" value="TreeGrafter"/>
</dbReference>
<sequence length="385" mass="44372">MPPKKANSKRKAETQPKSPLVKDPFTASKRSKKDDVKNNTVETTDNDLPEERQNIASVNEEESSTRKNQSDTSSAKKEIKKSKSKKAKDDEEENEEKIDEEISTEKASTNISSKYDKQEYQNTSNGKNYNFKIVSWNINGIRAWLEKGGLDYLKAEDPDIFCCQETKCDKSKIPPKASLPGYFCYWLSGDTQGYSGVGLMTKVKPLKVSYGINHKDHDNEGRVICAEYEKFYLINTYIPNSGRGLVRLKYRMQWEEEFRKYLASLESKKPIIWIGDLNVAHNPIDLKNPDTNLKTAGFTVEERECFTRILKDGYFDSFRYLYPNVTGAYTFWSYLRNARQTNTGWRLDYFVLSEKLKSNVVDNMIRSKVLGSDHCPIALFLQFDN</sequence>
<dbReference type="CDD" id="cd09087">
    <property type="entry name" value="Ape1-like_AP-endo"/>
    <property type="match status" value="1"/>
</dbReference>
<comment type="catalytic activity">
    <reaction evidence="1">
        <text>Exonucleolytic cleavage in the 3'- to 5'-direction to yield nucleoside 5'-phosphates.</text>
        <dbReference type="EC" id="3.1.11.2"/>
    </reaction>
</comment>
<keyword evidence="14" id="KW-1185">Reference proteome</keyword>
<dbReference type="PROSITE" id="PS51435">
    <property type="entry name" value="AP_NUCLEASE_F1_4"/>
    <property type="match status" value="1"/>
</dbReference>
<feature type="binding site" evidence="8">
    <location>
        <position position="373"/>
    </location>
    <ligand>
        <name>Mg(2+)</name>
        <dbReference type="ChEBI" id="CHEBI:18420"/>
        <label>1</label>
    </ligand>
</feature>
<evidence type="ECO:0000313" key="13">
    <source>
        <dbReference type="EMBL" id="CAF0749414.1"/>
    </source>
</evidence>
<dbReference type="GO" id="GO:0005634">
    <property type="term" value="C:nucleus"/>
    <property type="evidence" value="ECO:0007669"/>
    <property type="project" value="TreeGrafter"/>
</dbReference>
<dbReference type="GO" id="GO:0008311">
    <property type="term" value="F:double-stranded DNA 3'-5' DNA exonuclease activity"/>
    <property type="evidence" value="ECO:0007669"/>
    <property type="project" value="UniProtKB-EC"/>
</dbReference>
<name>A0A813P593_9BILA</name>
<keyword evidence="10" id="KW-0234">DNA repair</keyword>
<dbReference type="PANTHER" id="PTHR22748:SF6">
    <property type="entry name" value="DNA-(APURINIC OR APYRIMIDINIC SITE) ENDONUCLEASE"/>
    <property type="match status" value="1"/>
</dbReference>
<reference evidence="13" key="1">
    <citation type="submission" date="2021-02" db="EMBL/GenBank/DDBJ databases">
        <authorList>
            <person name="Nowell W R."/>
        </authorList>
    </citation>
    <scope>NUCLEOTIDE SEQUENCE</scope>
    <source>
        <strain evidence="13">Ploen Becks lab</strain>
    </source>
</reference>
<comment type="cofactor">
    <cofactor evidence="2">
        <name>Mn(2+)</name>
        <dbReference type="ChEBI" id="CHEBI:29035"/>
    </cofactor>
</comment>
<feature type="active site" description="Proton acceptor" evidence="7">
    <location>
        <position position="374"/>
    </location>
</feature>
<feature type="site" description="Important for catalytic activity" evidence="9">
    <location>
        <position position="348"/>
    </location>
</feature>
<dbReference type="NCBIfam" id="TIGR00633">
    <property type="entry name" value="xth"/>
    <property type="match status" value="1"/>
</dbReference>
<feature type="binding site" evidence="8">
    <location>
        <position position="165"/>
    </location>
    <ligand>
        <name>Mg(2+)</name>
        <dbReference type="ChEBI" id="CHEBI:18420"/>
        <label>1</label>
    </ligand>
</feature>
<evidence type="ECO:0000256" key="3">
    <source>
        <dbReference type="ARBA" id="ARBA00007092"/>
    </source>
</evidence>
<dbReference type="GO" id="GO:0003677">
    <property type="term" value="F:DNA binding"/>
    <property type="evidence" value="ECO:0007669"/>
    <property type="project" value="InterPro"/>
</dbReference>
<evidence type="ECO:0000256" key="9">
    <source>
        <dbReference type="PIRSR" id="PIRSR604808-3"/>
    </source>
</evidence>
<evidence type="ECO:0000256" key="2">
    <source>
        <dbReference type="ARBA" id="ARBA00001936"/>
    </source>
</evidence>
<dbReference type="PROSITE" id="PS00728">
    <property type="entry name" value="AP_NUCLEASE_F1_3"/>
    <property type="match status" value="1"/>
</dbReference>
<dbReference type="Pfam" id="PF03372">
    <property type="entry name" value="Exo_endo_phos"/>
    <property type="match status" value="1"/>
</dbReference>
<feature type="compositionally biased region" description="Basic and acidic residues" evidence="11">
    <location>
        <begin position="63"/>
        <end position="77"/>
    </location>
</feature>
<protein>
    <recommendedName>
        <fullName evidence="10">DNA-(apurinic or apyrimidinic site) endonuclease</fullName>
        <ecNumber evidence="10">3.1.-.-</ecNumber>
    </recommendedName>
</protein>
<comment type="cofactor">
    <cofactor evidence="8 10">
        <name>Mg(2+)</name>
        <dbReference type="ChEBI" id="CHEBI:18420"/>
    </cofactor>
    <cofactor evidence="8 10">
        <name>Mn(2+)</name>
        <dbReference type="ChEBI" id="CHEBI:29035"/>
    </cofactor>
    <text evidence="8 10">Probably binds two magnesium or manganese ions per subunit.</text>
</comment>
<dbReference type="NCBIfam" id="TIGR00195">
    <property type="entry name" value="exoDNase_III"/>
    <property type="match status" value="1"/>
</dbReference>
<dbReference type="EMBL" id="CAJNOC010000353">
    <property type="protein sequence ID" value="CAF0749414.1"/>
    <property type="molecule type" value="Genomic_DNA"/>
</dbReference>
<feature type="region of interest" description="Disordered" evidence="11">
    <location>
        <begin position="1"/>
        <end position="110"/>
    </location>
</feature>
<evidence type="ECO:0000256" key="11">
    <source>
        <dbReference type="SAM" id="MobiDB-lite"/>
    </source>
</evidence>
<feature type="binding site" evidence="8">
    <location>
        <position position="276"/>
    </location>
    <ligand>
        <name>Mg(2+)</name>
        <dbReference type="ChEBI" id="CHEBI:18420"/>
        <label>1</label>
    </ligand>
</feature>
<feature type="active site" evidence="7">
    <location>
        <position position="237"/>
    </location>
</feature>
<feature type="binding site" evidence="8">
    <location>
        <position position="278"/>
    </location>
    <ligand>
        <name>Mg(2+)</name>
        <dbReference type="ChEBI" id="CHEBI:18420"/>
        <label>1</label>
    </ligand>
</feature>
<feature type="site" description="Interaction with DNA substrate" evidence="9">
    <location>
        <position position="374"/>
    </location>
</feature>
<feature type="site" description="Transition state stabilizer" evidence="9">
    <location>
        <position position="278"/>
    </location>
</feature>
<feature type="active site" description="Proton donor/acceptor" evidence="7">
    <location>
        <position position="276"/>
    </location>
</feature>
<comment type="caution">
    <text evidence="13">The sequence shown here is derived from an EMBL/GenBank/DDBJ whole genome shotgun (WGS) entry which is preliminary data.</text>
</comment>
<evidence type="ECO:0000259" key="12">
    <source>
        <dbReference type="Pfam" id="PF03372"/>
    </source>
</evidence>
<dbReference type="PANTHER" id="PTHR22748">
    <property type="entry name" value="AP ENDONUCLEASE"/>
    <property type="match status" value="1"/>
</dbReference>
<dbReference type="OrthoDB" id="498125at2759"/>
<dbReference type="Gene3D" id="3.60.10.10">
    <property type="entry name" value="Endonuclease/exonuclease/phosphatase"/>
    <property type="match status" value="1"/>
</dbReference>
<evidence type="ECO:0000256" key="6">
    <source>
        <dbReference type="ARBA" id="ARBA00022842"/>
    </source>
</evidence>
<accession>A0A813P593</accession>
<dbReference type="InterPro" id="IPR005135">
    <property type="entry name" value="Endo/exonuclease/phosphatase"/>
</dbReference>
<organism evidence="13 14">
    <name type="scientific">Brachionus calyciflorus</name>
    <dbReference type="NCBI Taxonomy" id="104777"/>
    <lineage>
        <taxon>Eukaryota</taxon>
        <taxon>Metazoa</taxon>
        <taxon>Spiralia</taxon>
        <taxon>Gnathifera</taxon>
        <taxon>Rotifera</taxon>
        <taxon>Eurotatoria</taxon>
        <taxon>Monogononta</taxon>
        <taxon>Pseudotrocha</taxon>
        <taxon>Ploima</taxon>
        <taxon>Brachionidae</taxon>
        <taxon>Brachionus</taxon>
    </lineage>
</organism>
<feature type="domain" description="Endonuclease/exonuclease/phosphatase" evidence="12">
    <location>
        <begin position="134"/>
        <end position="374"/>
    </location>
</feature>
<feature type="binding site" evidence="8">
    <location>
        <position position="374"/>
    </location>
    <ligand>
        <name>Mg(2+)</name>
        <dbReference type="ChEBI" id="CHEBI:18420"/>
        <label>1</label>
    </ligand>
</feature>
<keyword evidence="5" id="KW-0378">Hydrolase</keyword>
<feature type="binding site" evidence="8">
    <location>
        <position position="137"/>
    </location>
    <ligand>
        <name>Mg(2+)</name>
        <dbReference type="ChEBI" id="CHEBI:18420"/>
        <label>1</label>
    </ligand>
</feature>
<dbReference type="GO" id="GO:0046872">
    <property type="term" value="F:metal ion binding"/>
    <property type="evidence" value="ECO:0007669"/>
    <property type="project" value="UniProtKB-KW"/>
</dbReference>
<dbReference type="GO" id="GO:0003906">
    <property type="term" value="F:DNA-(apurinic or apyrimidinic site) endonuclease activity"/>
    <property type="evidence" value="ECO:0007669"/>
    <property type="project" value="TreeGrafter"/>
</dbReference>
<dbReference type="AlphaFoldDB" id="A0A813P593"/>
<evidence type="ECO:0000256" key="4">
    <source>
        <dbReference type="ARBA" id="ARBA00022723"/>
    </source>
</evidence>
<dbReference type="EC" id="3.1.-.-" evidence="10"/>
<evidence type="ECO:0000256" key="8">
    <source>
        <dbReference type="PIRSR" id="PIRSR604808-2"/>
    </source>
</evidence>
<dbReference type="SUPFAM" id="SSF56219">
    <property type="entry name" value="DNase I-like"/>
    <property type="match status" value="1"/>
</dbReference>
<dbReference type="GO" id="GO:0006284">
    <property type="term" value="P:base-excision repair"/>
    <property type="evidence" value="ECO:0007669"/>
    <property type="project" value="TreeGrafter"/>
</dbReference>